<gene>
    <name evidence="1" type="ORF">AVEN_45_1</name>
</gene>
<dbReference type="EMBL" id="BGPR01001845">
    <property type="protein sequence ID" value="GBM62978.1"/>
    <property type="molecule type" value="Genomic_DNA"/>
</dbReference>
<accession>A0A4Y2HCH2</accession>
<proteinExistence type="predicted"/>
<keyword evidence="2" id="KW-1185">Reference proteome</keyword>
<protein>
    <submittedName>
        <fullName evidence="1">Uncharacterized protein</fullName>
    </submittedName>
</protein>
<organism evidence="1 2">
    <name type="scientific">Araneus ventricosus</name>
    <name type="common">Orbweaver spider</name>
    <name type="synonym">Epeira ventricosa</name>
    <dbReference type="NCBI Taxonomy" id="182803"/>
    <lineage>
        <taxon>Eukaryota</taxon>
        <taxon>Metazoa</taxon>
        <taxon>Ecdysozoa</taxon>
        <taxon>Arthropoda</taxon>
        <taxon>Chelicerata</taxon>
        <taxon>Arachnida</taxon>
        <taxon>Araneae</taxon>
        <taxon>Araneomorphae</taxon>
        <taxon>Entelegynae</taxon>
        <taxon>Araneoidea</taxon>
        <taxon>Araneidae</taxon>
        <taxon>Araneus</taxon>
    </lineage>
</organism>
<reference evidence="1 2" key="1">
    <citation type="journal article" date="2019" name="Sci. Rep.">
        <title>Orb-weaving spider Araneus ventricosus genome elucidates the spidroin gene catalogue.</title>
        <authorList>
            <person name="Kono N."/>
            <person name="Nakamura H."/>
            <person name="Ohtoshi R."/>
            <person name="Moran D.A.P."/>
            <person name="Shinohara A."/>
            <person name="Yoshida Y."/>
            <person name="Fujiwara M."/>
            <person name="Mori M."/>
            <person name="Tomita M."/>
            <person name="Arakawa K."/>
        </authorList>
    </citation>
    <scope>NUCLEOTIDE SEQUENCE [LARGE SCALE GENOMIC DNA]</scope>
</reference>
<name>A0A4Y2HCH2_ARAVE</name>
<dbReference type="Proteomes" id="UP000499080">
    <property type="component" value="Unassembled WGS sequence"/>
</dbReference>
<evidence type="ECO:0000313" key="1">
    <source>
        <dbReference type="EMBL" id="GBM62978.1"/>
    </source>
</evidence>
<comment type="caution">
    <text evidence="1">The sequence shown here is derived from an EMBL/GenBank/DDBJ whole genome shotgun (WGS) entry which is preliminary data.</text>
</comment>
<dbReference type="AlphaFoldDB" id="A0A4Y2HCH2"/>
<sequence length="204" mass="23285">MNGIYCFLLSNVRYLLLPGFSVTVNETYCFYPFKCALFLLKAGHSRALHSTPFHCSAHPFSRFIHNRSTQCKSIRNRSLRSPTAPTSRPYTTCEPLATPISSRAREPPSPTSLHRSHFSIYSPAAQMERLDIRTSAPNGSNSRRFVALTIGYGVEWSSLRGVLRGVTLHLFVISMLRSHAKIYPIKIQLVYMYVIYMYVTKDRE</sequence>
<evidence type="ECO:0000313" key="2">
    <source>
        <dbReference type="Proteomes" id="UP000499080"/>
    </source>
</evidence>